<reference evidence="2 3" key="1">
    <citation type="submission" date="2020-01" db="EMBL/GenBank/DDBJ databases">
        <title>Genome analysis.</title>
        <authorList>
            <person name="Wu S."/>
            <person name="Wang G."/>
        </authorList>
    </citation>
    <scope>NUCLEOTIDE SEQUENCE [LARGE SCALE GENOMIC DNA]</scope>
    <source>
        <strain evidence="2 3">SYL130</strain>
    </source>
</reference>
<feature type="transmembrane region" description="Helical" evidence="1">
    <location>
        <begin position="115"/>
        <end position="139"/>
    </location>
</feature>
<evidence type="ECO:0000313" key="2">
    <source>
        <dbReference type="EMBL" id="NCI49219.1"/>
    </source>
</evidence>
<sequence>MLQLLINTCLLALMQALIPNHWLPLAALSRSENWTRQRLELMACICACAHVMGTLLLGISFGIAGTKLSHTYETYLHLAAPIVLILFGIAYFLVANKNERRDESYEQEKRTGKAWMVGIFLMMLLSPCLEVHDLFIAAADYGFNNILLLAMFYAMVNISGVLLITFLASKWSGRIYAKHGNTRQKKITALLLVLVGAASFFIH</sequence>
<evidence type="ECO:0000313" key="3">
    <source>
        <dbReference type="Proteomes" id="UP000753802"/>
    </source>
</evidence>
<dbReference type="Proteomes" id="UP000753802">
    <property type="component" value="Unassembled WGS sequence"/>
</dbReference>
<accession>A0ABW9ZSE2</accession>
<dbReference type="EMBL" id="JAACJS010000004">
    <property type="protein sequence ID" value="NCI49219.1"/>
    <property type="molecule type" value="Genomic_DNA"/>
</dbReference>
<name>A0ABW9ZSE2_9BACT</name>
<organism evidence="2 3">
    <name type="scientific">Sediminibacterium roseum</name>
    <dbReference type="NCBI Taxonomy" id="1978412"/>
    <lineage>
        <taxon>Bacteria</taxon>
        <taxon>Pseudomonadati</taxon>
        <taxon>Bacteroidota</taxon>
        <taxon>Chitinophagia</taxon>
        <taxon>Chitinophagales</taxon>
        <taxon>Chitinophagaceae</taxon>
        <taxon>Sediminibacterium</taxon>
    </lineage>
</organism>
<feature type="transmembrane region" description="Helical" evidence="1">
    <location>
        <begin position="75"/>
        <end position="94"/>
    </location>
</feature>
<evidence type="ECO:0008006" key="4">
    <source>
        <dbReference type="Google" id="ProtNLM"/>
    </source>
</evidence>
<keyword evidence="3" id="KW-1185">Reference proteome</keyword>
<keyword evidence="1" id="KW-1133">Transmembrane helix</keyword>
<keyword evidence="1" id="KW-0472">Membrane</keyword>
<feature type="transmembrane region" description="Helical" evidence="1">
    <location>
        <begin position="145"/>
        <end position="167"/>
    </location>
</feature>
<dbReference type="PANTHER" id="PTHR36394">
    <property type="entry name" value="OS01G0277700 PROTEIN"/>
    <property type="match status" value="1"/>
</dbReference>
<feature type="transmembrane region" description="Helical" evidence="1">
    <location>
        <begin position="41"/>
        <end position="63"/>
    </location>
</feature>
<feature type="transmembrane region" description="Helical" evidence="1">
    <location>
        <begin position="187"/>
        <end position="202"/>
    </location>
</feature>
<dbReference type="RefSeq" id="WP_161817549.1">
    <property type="nucleotide sequence ID" value="NZ_JAACJS010000004.1"/>
</dbReference>
<comment type="caution">
    <text evidence="2">The sequence shown here is derived from an EMBL/GenBank/DDBJ whole genome shotgun (WGS) entry which is preliminary data.</text>
</comment>
<keyword evidence="1" id="KW-0812">Transmembrane</keyword>
<protein>
    <recommendedName>
        <fullName evidence="4">Cytochrome C biogenesis protein transmembrane region</fullName>
    </recommendedName>
</protein>
<proteinExistence type="predicted"/>
<evidence type="ECO:0000256" key="1">
    <source>
        <dbReference type="SAM" id="Phobius"/>
    </source>
</evidence>
<gene>
    <name evidence="2" type="ORF">GWC95_04740</name>
</gene>
<dbReference type="PANTHER" id="PTHR36394:SF1">
    <property type="entry name" value="OS01G0277700 PROTEIN"/>
    <property type="match status" value="1"/>
</dbReference>